<reference evidence="13" key="2">
    <citation type="submission" date="2020-11" db="EMBL/GenBank/DDBJ databases">
        <authorList>
            <consortium name="DOE Joint Genome Institute"/>
            <person name="Kuo A."/>
            <person name="Miyauchi S."/>
            <person name="Kiss E."/>
            <person name="Drula E."/>
            <person name="Kohler A."/>
            <person name="Sanchez-Garcia M."/>
            <person name="Andreopoulos B."/>
            <person name="Barry K.W."/>
            <person name="Bonito G."/>
            <person name="Buee M."/>
            <person name="Carver A."/>
            <person name="Chen C."/>
            <person name="Cichocki N."/>
            <person name="Clum A."/>
            <person name="Culley D."/>
            <person name="Crous P.W."/>
            <person name="Fauchery L."/>
            <person name="Girlanda M."/>
            <person name="Hayes R."/>
            <person name="Keri Z."/>
            <person name="Labutti K."/>
            <person name="Lipzen A."/>
            <person name="Lombard V."/>
            <person name="Magnuson J."/>
            <person name="Maillard F."/>
            <person name="Morin E."/>
            <person name="Murat C."/>
            <person name="Nolan M."/>
            <person name="Ohm R."/>
            <person name="Pangilinan J."/>
            <person name="Pereira M."/>
            <person name="Perotto S."/>
            <person name="Peter M."/>
            <person name="Riley R."/>
            <person name="Sitrit Y."/>
            <person name="Stielow B."/>
            <person name="Szollosi G."/>
            <person name="Zifcakova L."/>
            <person name="Stursova M."/>
            <person name="Spatafora J.W."/>
            <person name="Tedersoo L."/>
            <person name="Vaario L.-M."/>
            <person name="Yamada A."/>
            <person name="Yan M."/>
            <person name="Wang P."/>
            <person name="Xu J."/>
            <person name="Bruns T."/>
            <person name="Baldrian P."/>
            <person name="Vilgalys R."/>
            <person name="Henrissat B."/>
            <person name="Grigoriev I.V."/>
            <person name="Hibbett D."/>
            <person name="Nagy L.G."/>
            <person name="Martin F.M."/>
        </authorList>
    </citation>
    <scope>NUCLEOTIDE SEQUENCE</scope>
    <source>
        <strain evidence="13">UH-Tt-Lm1</strain>
    </source>
</reference>
<dbReference type="PROSITE" id="PS00086">
    <property type="entry name" value="CYTOCHROME_P450"/>
    <property type="match status" value="1"/>
</dbReference>
<dbReference type="SUPFAM" id="SSF48264">
    <property type="entry name" value="Cytochrome P450"/>
    <property type="match status" value="1"/>
</dbReference>
<evidence type="ECO:0000256" key="8">
    <source>
        <dbReference type="ARBA" id="ARBA00023033"/>
    </source>
</evidence>
<dbReference type="GO" id="GO:0016705">
    <property type="term" value="F:oxidoreductase activity, acting on paired donors, with incorporation or reduction of molecular oxygen"/>
    <property type="evidence" value="ECO:0007669"/>
    <property type="project" value="InterPro"/>
</dbReference>
<keyword evidence="7 10" id="KW-0408">Iron</keyword>
<evidence type="ECO:0000256" key="9">
    <source>
        <dbReference type="ARBA" id="ARBA00023136"/>
    </source>
</evidence>
<dbReference type="InterPro" id="IPR050529">
    <property type="entry name" value="CYP450_sterol_14alpha_dmase"/>
</dbReference>
<dbReference type="PRINTS" id="PR00465">
    <property type="entry name" value="EP450IV"/>
</dbReference>
<dbReference type="CDD" id="cd11042">
    <property type="entry name" value="CYP51-like"/>
    <property type="match status" value="1"/>
</dbReference>
<dbReference type="GO" id="GO:0004497">
    <property type="term" value="F:monooxygenase activity"/>
    <property type="evidence" value="ECO:0007669"/>
    <property type="project" value="UniProtKB-KW"/>
</dbReference>
<evidence type="ECO:0000313" key="14">
    <source>
        <dbReference type="Proteomes" id="UP000736335"/>
    </source>
</evidence>
<keyword evidence="5 10" id="KW-0479">Metal-binding</keyword>
<dbReference type="GO" id="GO:0016020">
    <property type="term" value="C:membrane"/>
    <property type="evidence" value="ECO:0007669"/>
    <property type="project" value="UniProtKB-SubCell"/>
</dbReference>
<keyword evidence="12" id="KW-0812">Transmembrane</keyword>
<dbReference type="PANTHER" id="PTHR24304:SF2">
    <property type="entry name" value="24-HYDROXYCHOLESTEROL 7-ALPHA-HYDROXYLASE"/>
    <property type="match status" value="1"/>
</dbReference>
<dbReference type="AlphaFoldDB" id="A0A9P6L1P0"/>
<reference evidence="13" key="1">
    <citation type="journal article" date="2020" name="Nat. Commun.">
        <title>Large-scale genome sequencing of mycorrhizal fungi provides insights into the early evolution of symbiotic traits.</title>
        <authorList>
            <person name="Miyauchi S."/>
            <person name="Kiss E."/>
            <person name="Kuo A."/>
            <person name="Drula E."/>
            <person name="Kohler A."/>
            <person name="Sanchez-Garcia M."/>
            <person name="Morin E."/>
            <person name="Andreopoulos B."/>
            <person name="Barry K.W."/>
            <person name="Bonito G."/>
            <person name="Buee M."/>
            <person name="Carver A."/>
            <person name="Chen C."/>
            <person name="Cichocki N."/>
            <person name="Clum A."/>
            <person name="Culley D."/>
            <person name="Crous P.W."/>
            <person name="Fauchery L."/>
            <person name="Girlanda M."/>
            <person name="Hayes R.D."/>
            <person name="Keri Z."/>
            <person name="LaButti K."/>
            <person name="Lipzen A."/>
            <person name="Lombard V."/>
            <person name="Magnuson J."/>
            <person name="Maillard F."/>
            <person name="Murat C."/>
            <person name="Nolan M."/>
            <person name="Ohm R.A."/>
            <person name="Pangilinan J."/>
            <person name="Pereira M.F."/>
            <person name="Perotto S."/>
            <person name="Peter M."/>
            <person name="Pfister S."/>
            <person name="Riley R."/>
            <person name="Sitrit Y."/>
            <person name="Stielow J.B."/>
            <person name="Szollosi G."/>
            <person name="Zifcakova L."/>
            <person name="Stursova M."/>
            <person name="Spatafora J.W."/>
            <person name="Tedersoo L."/>
            <person name="Vaario L.M."/>
            <person name="Yamada A."/>
            <person name="Yan M."/>
            <person name="Wang P."/>
            <person name="Xu J."/>
            <person name="Bruns T."/>
            <person name="Baldrian P."/>
            <person name="Vilgalys R."/>
            <person name="Dunand C."/>
            <person name="Henrissat B."/>
            <person name="Grigoriev I.V."/>
            <person name="Hibbett D."/>
            <person name="Nagy L.G."/>
            <person name="Martin F.M."/>
        </authorList>
    </citation>
    <scope>NUCLEOTIDE SEQUENCE</scope>
    <source>
        <strain evidence="13">UH-Tt-Lm1</strain>
    </source>
</reference>
<keyword evidence="4 10" id="KW-0349">Heme</keyword>
<evidence type="ECO:0000256" key="1">
    <source>
        <dbReference type="ARBA" id="ARBA00001971"/>
    </source>
</evidence>
<keyword evidence="6 11" id="KW-0560">Oxidoreductase</keyword>
<proteinExistence type="inferred from homology"/>
<dbReference type="GO" id="GO:0020037">
    <property type="term" value="F:heme binding"/>
    <property type="evidence" value="ECO:0007669"/>
    <property type="project" value="InterPro"/>
</dbReference>
<sequence length="547" mass="61049">MAGNLTAILPFEDLSFPGLADVTHVKILAALAAFPVVVIILNVLGQLLLPRDKAHPPVVFHWIPVLGSAIEYGMDPLQFFERCREKYGNVFTFVLLGRRMTVALGPKGSNLILGGKLSEVSAEEAYTPLTTPVFGPGVVYDCPNHVLMEQKKFVKFGLSTDNFRAYVGMIEDEITSFLNNDPAFSAFQDKNSLEWGSFEAFKTCSEMTILTASRTLQGPEIRAALNKSFADIYHDLDNGFTPINWLMPNLPLPSYRRRDAAQKAMSDFYVNIIQKRRAEGRMDDSDMMAALCGQTYKDGRAVTDREVAHMLTALLMAGQHTSSSSVSWTVMHLANSPAIVEALYQEQVKYFSNPDGTLRPMTYEEMKKLPVLDGIMRETLRLHSPIHTIMRAVVSDVVVPRSLAAPSEEGQYIIPKGHTAVASPAFTQVDRKIWKNHAEWDPYRWIDPSGEAAQALQEYLTGDKVDYGYGFVSKGTESVYQPFGAGRHRCIGEHFAYLQVGCILVTLVRNLEFQLDEIPGTDYSSLFACPKGQCSVKYRRRITSDSR</sequence>
<protein>
    <submittedName>
        <fullName evidence="13">Lanosterol 14-alpha-demethylase</fullName>
    </submittedName>
</protein>
<dbReference type="FunFam" id="1.10.630.10:FF:000033">
    <property type="entry name" value="14-alpha sterol demethylase"/>
    <property type="match status" value="1"/>
</dbReference>
<feature type="binding site" description="axial binding residue" evidence="10">
    <location>
        <position position="490"/>
    </location>
    <ligand>
        <name>heme</name>
        <dbReference type="ChEBI" id="CHEBI:30413"/>
    </ligand>
    <ligandPart>
        <name>Fe</name>
        <dbReference type="ChEBI" id="CHEBI:18248"/>
    </ligandPart>
</feature>
<evidence type="ECO:0000313" key="13">
    <source>
        <dbReference type="EMBL" id="KAF9778850.1"/>
    </source>
</evidence>
<evidence type="ECO:0000256" key="6">
    <source>
        <dbReference type="ARBA" id="ARBA00023002"/>
    </source>
</evidence>
<name>A0A9P6L1P0_9AGAM</name>
<dbReference type="Proteomes" id="UP000736335">
    <property type="component" value="Unassembled WGS sequence"/>
</dbReference>
<organism evidence="13 14">
    <name type="scientific">Thelephora terrestris</name>
    <dbReference type="NCBI Taxonomy" id="56493"/>
    <lineage>
        <taxon>Eukaryota</taxon>
        <taxon>Fungi</taxon>
        <taxon>Dikarya</taxon>
        <taxon>Basidiomycota</taxon>
        <taxon>Agaricomycotina</taxon>
        <taxon>Agaricomycetes</taxon>
        <taxon>Thelephorales</taxon>
        <taxon>Thelephoraceae</taxon>
        <taxon>Thelephora</taxon>
    </lineage>
</organism>
<evidence type="ECO:0000256" key="10">
    <source>
        <dbReference type="PIRSR" id="PIRSR602403-1"/>
    </source>
</evidence>
<evidence type="ECO:0000256" key="11">
    <source>
        <dbReference type="RuleBase" id="RU000461"/>
    </source>
</evidence>
<keyword evidence="14" id="KW-1185">Reference proteome</keyword>
<comment type="subcellular location">
    <subcellularLocation>
        <location evidence="2">Membrane</location>
    </subcellularLocation>
</comment>
<comment type="similarity">
    <text evidence="3 11">Belongs to the cytochrome P450 family.</text>
</comment>
<dbReference type="PANTHER" id="PTHR24304">
    <property type="entry name" value="CYTOCHROME P450 FAMILY 7"/>
    <property type="match status" value="1"/>
</dbReference>
<comment type="caution">
    <text evidence="13">The sequence shown here is derived from an EMBL/GenBank/DDBJ whole genome shotgun (WGS) entry which is preliminary data.</text>
</comment>
<dbReference type="Gene3D" id="1.10.630.10">
    <property type="entry name" value="Cytochrome P450"/>
    <property type="match status" value="1"/>
</dbReference>
<keyword evidence="8 11" id="KW-0503">Monooxygenase</keyword>
<accession>A0A9P6L1P0</accession>
<evidence type="ECO:0000256" key="4">
    <source>
        <dbReference type="ARBA" id="ARBA00022617"/>
    </source>
</evidence>
<keyword evidence="9 12" id="KW-0472">Membrane</keyword>
<dbReference type="InterPro" id="IPR036396">
    <property type="entry name" value="Cyt_P450_sf"/>
</dbReference>
<comment type="cofactor">
    <cofactor evidence="1 10">
        <name>heme</name>
        <dbReference type="ChEBI" id="CHEBI:30413"/>
    </cofactor>
</comment>
<dbReference type="InterPro" id="IPR002403">
    <property type="entry name" value="Cyt_P450_E_grp-IV"/>
</dbReference>
<feature type="transmembrane region" description="Helical" evidence="12">
    <location>
        <begin position="27"/>
        <end position="49"/>
    </location>
</feature>
<dbReference type="PRINTS" id="PR00385">
    <property type="entry name" value="P450"/>
</dbReference>
<dbReference type="InterPro" id="IPR001128">
    <property type="entry name" value="Cyt_P450"/>
</dbReference>
<dbReference type="EMBL" id="WIUZ02000021">
    <property type="protein sequence ID" value="KAF9778850.1"/>
    <property type="molecule type" value="Genomic_DNA"/>
</dbReference>
<evidence type="ECO:0000256" key="3">
    <source>
        <dbReference type="ARBA" id="ARBA00010617"/>
    </source>
</evidence>
<dbReference type="OrthoDB" id="1055148at2759"/>
<evidence type="ECO:0000256" key="12">
    <source>
        <dbReference type="SAM" id="Phobius"/>
    </source>
</evidence>
<dbReference type="GO" id="GO:0005506">
    <property type="term" value="F:iron ion binding"/>
    <property type="evidence" value="ECO:0007669"/>
    <property type="project" value="InterPro"/>
</dbReference>
<evidence type="ECO:0000256" key="7">
    <source>
        <dbReference type="ARBA" id="ARBA00023004"/>
    </source>
</evidence>
<keyword evidence="12" id="KW-1133">Transmembrane helix</keyword>
<dbReference type="Pfam" id="PF00067">
    <property type="entry name" value="p450"/>
    <property type="match status" value="1"/>
</dbReference>
<evidence type="ECO:0000256" key="2">
    <source>
        <dbReference type="ARBA" id="ARBA00004370"/>
    </source>
</evidence>
<evidence type="ECO:0000256" key="5">
    <source>
        <dbReference type="ARBA" id="ARBA00022723"/>
    </source>
</evidence>
<gene>
    <name evidence="13" type="ORF">BJ322DRAFT_1101866</name>
</gene>
<dbReference type="InterPro" id="IPR017972">
    <property type="entry name" value="Cyt_P450_CS"/>
</dbReference>